<evidence type="ECO:0000256" key="5">
    <source>
        <dbReference type="ARBA" id="ARBA00022525"/>
    </source>
</evidence>
<evidence type="ECO:0000256" key="3">
    <source>
        <dbReference type="ARBA" id="ARBA00012736"/>
    </source>
</evidence>
<evidence type="ECO:0000313" key="14">
    <source>
        <dbReference type="EMBL" id="PNY11487.1"/>
    </source>
</evidence>
<keyword evidence="10" id="KW-0961">Cell wall biogenesis/degradation</keyword>
<accession>A0A2K3P875</accession>
<evidence type="ECO:0000256" key="12">
    <source>
        <dbReference type="PROSITE-ProRule" id="PRU10052"/>
    </source>
</evidence>
<dbReference type="FunFam" id="2.160.20.10:FF:000032">
    <property type="entry name" value="Pectin lyase-like superfamily protein"/>
    <property type="match status" value="1"/>
</dbReference>
<dbReference type="InterPro" id="IPR011050">
    <property type="entry name" value="Pectin_lyase_fold/virulence"/>
</dbReference>
<dbReference type="Pfam" id="PF00295">
    <property type="entry name" value="Glyco_hydro_28"/>
    <property type="match status" value="1"/>
</dbReference>
<dbReference type="InterPro" id="IPR000743">
    <property type="entry name" value="Glyco_hydro_28"/>
</dbReference>
<dbReference type="Proteomes" id="UP000236291">
    <property type="component" value="Unassembled WGS sequence"/>
</dbReference>
<evidence type="ECO:0000313" key="15">
    <source>
        <dbReference type="Proteomes" id="UP000236291"/>
    </source>
</evidence>
<dbReference type="STRING" id="57577.A0A2K3P875"/>
<reference evidence="14 15" key="1">
    <citation type="journal article" date="2014" name="Am. J. Bot.">
        <title>Genome assembly and annotation for red clover (Trifolium pratense; Fabaceae).</title>
        <authorList>
            <person name="Istvanek J."/>
            <person name="Jaros M."/>
            <person name="Krenek A."/>
            <person name="Repkova J."/>
        </authorList>
    </citation>
    <scope>NUCLEOTIDE SEQUENCE [LARGE SCALE GENOMIC DNA]</scope>
    <source>
        <strain evidence="15">cv. Tatra</strain>
        <tissue evidence="14">Young leaves</tissue>
    </source>
</reference>
<dbReference type="SUPFAM" id="SSF51126">
    <property type="entry name" value="Pectin lyase-like"/>
    <property type="match status" value="1"/>
</dbReference>
<dbReference type="AlphaFoldDB" id="A0A2K3P875"/>
<dbReference type="PANTHER" id="PTHR31375">
    <property type="match status" value="1"/>
</dbReference>
<reference evidence="14 15" key="2">
    <citation type="journal article" date="2017" name="Front. Plant Sci.">
        <title>Gene Classification and Mining of Molecular Markers Useful in Red Clover (Trifolium pratense) Breeding.</title>
        <authorList>
            <person name="Istvanek J."/>
            <person name="Dluhosova J."/>
            <person name="Dluhos P."/>
            <person name="Patkova L."/>
            <person name="Nedelnik J."/>
            <person name="Repkova J."/>
        </authorList>
    </citation>
    <scope>NUCLEOTIDE SEQUENCE [LARGE SCALE GENOMIC DNA]</scope>
    <source>
        <strain evidence="15">cv. Tatra</strain>
        <tissue evidence="14">Young leaves</tissue>
    </source>
</reference>
<evidence type="ECO:0000256" key="1">
    <source>
        <dbReference type="ARBA" id="ARBA00004191"/>
    </source>
</evidence>
<dbReference type="GO" id="GO:0005975">
    <property type="term" value="P:carbohydrate metabolic process"/>
    <property type="evidence" value="ECO:0007669"/>
    <property type="project" value="InterPro"/>
</dbReference>
<evidence type="ECO:0000256" key="10">
    <source>
        <dbReference type="ARBA" id="ARBA00023316"/>
    </source>
</evidence>
<dbReference type="GO" id="GO:0071555">
    <property type="term" value="P:cell wall organization"/>
    <property type="evidence" value="ECO:0007669"/>
    <property type="project" value="UniProtKB-KW"/>
</dbReference>
<evidence type="ECO:0000256" key="4">
    <source>
        <dbReference type="ARBA" id="ARBA00022512"/>
    </source>
</evidence>
<comment type="subcellular location">
    <subcellularLocation>
        <location evidence="1">Secreted</location>
        <location evidence="1">Cell wall</location>
    </subcellularLocation>
</comment>
<keyword evidence="7" id="KW-0677">Repeat</keyword>
<dbReference type="InterPro" id="IPR012334">
    <property type="entry name" value="Pectin_lyas_fold"/>
</dbReference>
<dbReference type="EMBL" id="ASHM01004571">
    <property type="protein sequence ID" value="PNY11487.1"/>
    <property type="molecule type" value="Genomic_DNA"/>
</dbReference>
<dbReference type="Gene3D" id="2.160.20.10">
    <property type="entry name" value="Single-stranded right-handed beta-helix, Pectin lyase-like"/>
    <property type="match status" value="1"/>
</dbReference>
<evidence type="ECO:0000256" key="7">
    <source>
        <dbReference type="ARBA" id="ARBA00022737"/>
    </source>
</evidence>
<feature type="active site" evidence="12">
    <location>
        <position position="451"/>
    </location>
</feature>
<dbReference type="GO" id="GO:0004650">
    <property type="term" value="F:polygalacturonase activity"/>
    <property type="evidence" value="ECO:0007669"/>
    <property type="project" value="UniProtKB-EC"/>
</dbReference>
<evidence type="ECO:0000256" key="11">
    <source>
        <dbReference type="ARBA" id="ARBA00034074"/>
    </source>
</evidence>
<evidence type="ECO:0000256" key="6">
    <source>
        <dbReference type="ARBA" id="ARBA00022729"/>
    </source>
</evidence>
<sequence>MSMIMNQVFELKWLMSSTKEQIIWENPNLIPGWNNVWLNFTYLSAELQIIRVPIPLGIGPEGIFFLFKERILAVAQYLIEDGSQNPSLDGTLVEKWWSLLDPTRDRLSTKGVICPFTCARSGTNIDNPWHPSHVAVALNAGRSLNTHQITNVASYCRGAEADWKAGMVGLVLLEPNARSRCLWHSKAWLLVTMTAMQHGLTPFRNYKIEWVAHERLRDKNVFVLDSKAVVDNFDSSQVDESERGLLFLIAFLEAWKIACSFSGFTKVIFPYGKTFLVHPIDIAGPCRSKVTLRISGTIVAPRDPEVWHDLNKRKWLYFHGVNHLSVDGGGKIDGMGQDWWSRSCKHNYTNPCKPAPTAVTFHRCKNLKVRNLMLINSQKMHMAFTSCRRVVASHLRVLAPASSPNTDGIHISATTGVEISRSVIRTGDDCISIVRNSSRIWIRNISCGPGHGISIGSLGKSNAWEKIHNVKVDGAYLYNTDNGVRIKTWQGGSGFASNITFKNILMENVSNPIIIDQYYCDSRNPCKNQTLAVQVANISFINIEGTSATEETIKFACSDTSPCEGLYLENIFLPSYFGGDTRSYCWQAHGSAKGYVYPPACFSNSSDFIRQNVLLESNPAINSV</sequence>
<comment type="caution">
    <text evidence="14">The sequence shown here is derived from an EMBL/GenBank/DDBJ whole genome shotgun (WGS) entry which is preliminary data.</text>
</comment>
<gene>
    <name evidence="14" type="ORF">L195_g008095</name>
</gene>
<comment type="similarity">
    <text evidence="2 13">Belongs to the glycosyl hydrolase 28 family.</text>
</comment>
<dbReference type="SMART" id="SM00710">
    <property type="entry name" value="PbH1"/>
    <property type="match status" value="5"/>
</dbReference>
<evidence type="ECO:0000256" key="8">
    <source>
        <dbReference type="ARBA" id="ARBA00022801"/>
    </source>
</evidence>
<dbReference type="EC" id="3.2.1.15" evidence="3"/>
<keyword evidence="9 13" id="KW-0326">Glycosidase</keyword>
<organism evidence="14 15">
    <name type="scientific">Trifolium pratense</name>
    <name type="common">Red clover</name>
    <dbReference type="NCBI Taxonomy" id="57577"/>
    <lineage>
        <taxon>Eukaryota</taxon>
        <taxon>Viridiplantae</taxon>
        <taxon>Streptophyta</taxon>
        <taxon>Embryophyta</taxon>
        <taxon>Tracheophyta</taxon>
        <taxon>Spermatophyta</taxon>
        <taxon>Magnoliopsida</taxon>
        <taxon>eudicotyledons</taxon>
        <taxon>Gunneridae</taxon>
        <taxon>Pentapetalae</taxon>
        <taxon>rosids</taxon>
        <taxon>fabids</taxon>
        <taxon>Fabales</taxon>
        <taxon>Fabaceae</taxon>
        <taxon>Papilionoideae</taxon>
        <taxon>50 kb inversion clade</taxon>
        <taxon>NPAAA clade</taxon>
        <taxon>Hologalegina</taxon>
        <taxon>IRL clade</taxon>
        <taxon>Trifolieae</taxon>
        <taxon>Trifolium</taxon>
    </lineage>
</organism>
<evidence type="ECO:0000256" key="13">
    <source>
        <dbReference type="RuleBase" id="RU361169"/>
    </source>
</evidence>
<dbReference type="PROSITE" id="PS00502">
    <property type="entry name" value="POLYGALACTURONASE"/>
    <property type="match status" value="1"/>
</dbReference>
<protein>
    <recommendedName>
        <fullName evidence="3">endo-polygalacturonase</fullName>
        <ecNumber evidence="3">3.2.1.15</ecNumber>
    </recommendedName>
</protein>
<keyword evidence="6" id="KW-0732">Signal</keyword>
<comment type="catalytic activity">
    <reaction evidence="11">
        <text>(1,4-alpha-D-galacturonosyl)n+m + H2O = (1,4-alpha-D-galacturonosyl)n + (1,4-alpha-D-galacturonosyl)m.</text>
        <dbReference type="EC" id="3.2.1.15"/>
    </reaction>
</comment>
<proteinExistence type="inferred from homology"/>
<dbReference type="InterPro" id="IPR006626">
    <property type="entry name" value="PbH1"/>
</dbReference>
<keyword evidence="8 13" id="KW-0378">Hydrolase</keyword>
<keyword evidence="4" id="KW-0134">Cell wall</keyword>
<name>A0A2K3P875_TRIPR</name>
<evidence type="ECO:0000256" key="2">
    <source>
        <dbReference type="ARBA" id="ARBA00008834"/>
    </source>
</evidence>
<keyword evidence="5" id="KW-0964">Secreted</keyword>
<evidence type="ECO:0000256" key="9">
    <source>
        <dbReference type="ARBA" id="ARBA00023295"/>
    </source>
</evidence>